<comment type="caution">
    <text evidence="2">The sequence shown here is derived from an EMBL/GenBank/DDBJ whole genome shotgun (WGS) entry which is preliminary data.</text>
</comment>
<evidence type="ECO:0000256" key="1">
    <source>
        <dbReference type="SAM" id="Phobius"/>
    </source>
</evidence>
<feature type="transmembrane region" description="Helical" evidence="1">
    <location>
        <begin position="139"/>
        <end position="162"/>
    </location>
</feature>
<organism evidence="2 3">
    <name type="scientific">Streptococcus caledonicus</name>
    <dbReference type="NCBI Taxonomy" id="2614158"/>
    <lineage>
        <taxon>Bacteria</taxon>
        <taxon>Bacillati</taxon>
        <taxon>Bacillota</taxon>
        <taxon>Bacilli</taxon>
        <taxon>Lactobacillales</taxon>
        <taxon>Streptococcaceae</taxon>
        <taxon>Streptococcus</taxon>
    </lineage>
</organism>
<dbReference type="Proteomes" id="UP001596110">
    <property type="component" value="Unassembled WGS sequence"/>
</dbReference>
<dbReference type="Pfam" id="PF11750">
    <property type="entry name" value="DUF3307"/>
    <property type="match status" value="1"/>
</dbReference>
<keyword evidence="1" id="KW-0472">Membrane</keyword>
<name>A0ABW0UHC4_9STRE</name>
<reference evidence="3" key="1">
    <citation type="journal article" date="2019" name="Int. J. Syst. Evol. Microbiol.">
        <title>The Global Catalogue of Microorganisms (GCM) 10K type strain sequencing project: providing services to taxonomists for standard genome sequencing and annotation.</title>
        <authorList>
            <consortium name="The Broad Institute Genomics Platform"/>
            <consortium name="The Broad Institute Genome Sequencing Center for Infectious Disease"/>
            <person name="Wu L."/>
            <person name="Ma J."/>
        </authorList>
    </citation>
    <scope>NUCLEOTIDE SEQUENCE [LARGE SCALE GENOMIC DNA]</scope>
    <source>
        <strain evidence="3">DT43</strain>
    </source>
</reference>
<protein>
    <submittedName>
        <fullName evidence="2">DUF3307 domain-containing protein</fullName>
    </submittedName>
</protein>
<evidence type="ECO:0000313" key="3">
    <source>
        <dbReference type="Proteomes" id="UP001596110"/>
    </source>
</evidence>
<dbReference type="EMBL" id="JBHSOJ010000016">
    <property type="protein sequence ID" value="MFC5631336.1"/>
    <property type="molecule type" value="Genomic_DNA"/>
</dbReference>
<sequence>MGLSRYFITHPLLLTLFIAHFLSDFHWEQPLPDGQKPFSKQMMWTQFLRITIPLVVLSLIFPEMTITNACLVLSHIVISLVKRFLLDKSLPLSQEQGIFLISQCAHLLVIVCFYWWFLVQNGEEVILYQYGIDWEQLEYLLRVILFILLVTKPMNVIFKLFFSKYQVKELSHLLLEKTTPERVHTKQEEDTVVGAGALIGNLERIIMGLFLILGQYTAIGLVFTAKSIARYDRISKSQAFAEYYLIGSLFSIIAVVIIYFVLF</sequence>
<accession>A0ABW0UHC4</accession>
<keyword evidence="1" id="KW-1133">Transmembrane helix</keyword>
<keyword evidence="3" id="KW-1185">Reference proteome</keyword>
<evidence type="ECO:0000313" key="2">
    <source>
        <dbReference type="EMBL" id="MFC5631336.1"/>
    </source>
</evidence>
<dbReference type="RefSeq" id="WP_156805177.1">
    <property type="nucleotide sequence ID" value="NZ_JBHSOJ010000016.1"/>
</dbReference>
<feature type="transmembrane region" description="Helical" evidence="1">
    <location>
        <begin position="205"/>
        <end position="223"/>
    </location>
</feature>
<gene>
    <name evidence="2" type="ORF">ACFPQ3_07045</name>
</gene>
<proteinExistence type="predicted"/>
<feature type="transmembrane region" description="Helical" evidence="1">
    <location>
        <begin position="243"/>
        <end position="262"/>
    </location>
</feature>
<feature type="transmembrane region" description="Helical" evidence="1">
    <location>
        <begin position="66"/>
        <end position="85"/>
    </location>
</feature>
<keyword evidence="1" id="KW-0812">Transmembrane</keyword>
<feature type="transmembrane region" description="Helical" evidence="1">
    <location>
        <begin position="97"/>
        <end position="119"/>
    </location>
</feature>
<dbReference type="InterPro" id="IPR021737">
    <property type="entry name" value="Phage_phiKZ_Orf197"/>
</dbReference>